<dbReference type="Gene3D" id="3.20.20.80">
    <property type="entry name" value="Glycosidases"/>
    <property type="match status" value="1"/>
</dbReference>
<dbReference type="InterPro" id="IPR017853">
    <property type="entry name" value="GH"/>
</dbReference>
<dbReference type="Proteomes" id="UP000315010">
    <property type="component" value="Unassembled WGS sequence"/>
</dbReference>
<feature type="domain" description="GH10" evidence="11">
    <location>
        <begin position="96"/>
        <end position="368"/>
    </location>
</feature>
<evidence type="ECO:0000259" key="11">
    <source>
        <dbReference type="Pfam" id="PF00331"/>
    </source>
</evidence>
<gene>
    <name evidence="12" type="ORF">CA13_73320</name>
</gene>
<evidence type="ECO:0000256" key="7">
    <source>
        <dbReference type="ARBA" id="ARBA00023277"/>
    </source>
</evidence>
<keyword evidence="13" id="KW-1185">Reference proteome</keyword>
<dbReference type="GO" id="GO:0045493">
    <property type="term" value="P:xylan catabolic process"/>
    <property type="evidence" value="ECO:0007669"/>
    <property type="project" value="UniProtKB-KW"/>
</dbReference>
<organism evidence="12 13">
    <name type="scientific">Novipirellula herctigrandis</name>
    <dbReference type="NCBI Taxonomy" id="2527986"/>
    <lineage>
        <taxon>Bacteria</taxon>
        <taxon>Pseudomonadati</taxon>
        <taxon>Planctomycetota</taxon>
        <taxon>Planctomycetia</taxon>
        <taxon>Pirellulales</taxon>
        <taxon>Pirellulaceae</taxon>
        <taxon>Novipirellula</taxon>
    </lineage>
</organism>
<accession>A0A5C5YLS0</accession>
<evidence type="ECO:0000313" key="12">
    <source>
        <dbReference type="EMBL" id="TWT75759.1"/>
    </source>
</evidence>
<feature type="signal peptide" evidence="10">
    <location>
        <begin position="1"/>
        <end position="19"/>
    </location>
</feature>
<keyword evidence="8" id="KW-0326">Glycosidase</keyword>
<evidence type="ECO:0000256" key="10">
    <source>
        <dbReference type="SAM" id="SignalP"/>
    </source>
</evidence>
<evidence type="ECO:0000256" key="4">
    <source>
        <dbReference type="ARBA" id="ARBA00022651"/>
    </source>
</evidence>
<comment type="caution">
    <text evidence="12">The sequence shown here is derived from an EMBL/GenBank/DDBJ whole genome shotgun (WGS) entry which is preliminary data.</text>
</comment>
<evidence type="ECO:0000256" key="8">
    <source>
        <dbReference type="ARBA" id="ARBA00023295"/>
    </source>
</evidence>
<evidence type="ECO:0000256" key="3">
    <source>
        <dbReference type="ARBA" id="ARBA00012590"/>
    </source>
</evidence>
<keyword evidence="7" id="KW-0119">Carbohydrate metabolism</keyword>
<evidence type="ECO:0000256" key="1">
    <source>
        <dbReference type="ARBA" id="ARBA00000681"/>
    </source>
</evidence>
<name>A0A5C5YLS0_9BACT</name>
<keyword evidence="6 12" id="KW-0378">Hydrolase</keyword>
<reference evidence="12 13" key="1">
    <citation type="submission" date="2019-02" db="EMBL/GenBank/DDBJ databases">
        <title>Deep-cultivation of Planctomycetes and their phenomic and genomic characterization uncovers novel biology.</title>
        <authorList>
            <person name="Wiegand S."/>
            <person name="Jogler M."/>
            <person name="Boedeker C."/>
            <person name="Pinto D."/>
            <person name="Vollmers J."/>
            <person name="Rivas-Marin E."/>
            <person name="Kohn T."/>
            <person name="Peeters S.H."/>
            <person name="Heuer A."/>
            <person name="Rast P."/>
            <person name="Oberbeckmann S."/>
            <person name="Bunk B."/>
            <person name="Jeske O."/>
            <person name="Meyerdierks A."/>
            <person name="Storesund J.E."/>
            <person name="Kallscheuer N."/>
            <person name="Luecker S."/>
            <person name="Lage O.M."/>
            <person name="Pohl T."/>
            <person name="Merkel B.J."/>
            <person name="Hornburger P."/>
            <person name="Mueller R.-W."/>
            <person name="Bruemmer F."/>
            <person name="Labrenz M."/>
            <person name="Spormann A.M."/>
            <person name="Op Den Camp H."/>
            <person name="Overmann J."/>
            <person name="Amann R."/>
            <person name="Jetten M.S.M."/>
            <person name="Mascher T."/>
            <person name="Medema M.H."/>
            <person name="Devos D.P."/>
            <person name="Kaster A.-K."/>
            <person name="Ovreas L."/>
            <person name="Rohde M."/>
            <person name="Galperin M.Y."/>
            <person name="Jogler C."/>
        </authorList>
    </citation>
    <scope>NUCLEOTIDE SEQUENCE [LARGE SCALE GENOMIC DNA]</scope>
    <source>
        <strain evidence="12 13">CA13</strain>
    </source>
</reference>
<dbReference type="EMBL" id="SJPJ01000003">
    <property type="protein sequence ID" value="TWT75759.1"/>
    <property type="molecule type" value="Genomic_DNA"/>
</dbReference>
<keyword evidence="9" id="KW-0624">Polysaccharide degradation</keyword>
<dbReference type="EC" id="3.2.1.8" evidence="3"/>
<dbReference type="InterPro" id="IPR044846">
    <property type="entry name" value="GH10"/>
</dbReference>
<keyword evidence="4" id="KW-0858">Xylan degradation</keyword>
<evidence type="ECO:0000256" key="5">
    <source>
        <dbReference type="ARBA" id="ARBA00022729"/>
    </source>
</evidence>
<dbReference type="AlphaFoldDB" id="A0A5C5YLS0"/>
<dbReference type="Pfam" id="PF00331">
    <property type="entry name" value="Glyco_hydro_10"/>
    <property type="match status" value="1"/>
</dbReference>
<feature type="chain" id="PRO_5022710740" description="endo-1,4-beta-xylanase" evidence="10">
    <location>
        <begin position="20"/>
        <end position="456"/>
    </location>
</feature>
<comment type="catalytic activity">
    <reaction evidence="1">
        <text>Endohydrolysis of (1-&gt;4)-beta-D-xylosidic linkages in xylans.</text>
        <dbReference type="EC" id="3.2.1.8"/>
    </reaction>
</comment>
<evidence type="ECO:0000256" key="9">
    <source>
        <dbReference type="ARBA" id="ARBA00023326"/>
    </source>
</evidence>
<keyword evidence="5 10" id="KW-0732">Signal</keyword>
<protein>
    <recommendedName>
        <fullName evidence="3">endo-1,4-beta-xylanase</fullName>
        <ecNumber evidence="3">3.2.1.8</ecNumber>
    </recommendedName>
</protein>
<evidence type="ECO:0000313" key="13">
    <source>
        <dbReference type="Proteomes" id="UP000315010"/>
    </source>
</evidence>
<dbReference type="PANTHER" id="PTHR31490:SF88">
    <property type="entry name" value="BETA-XYLANASE"/>
    <property type="match status" value="1"/>
</dbReference>
<evidence type="ECO:0000256" key="6">
    <source>
        <dbReference type="ARBA" id="ARBA00022801"/>
    </source>
</evidence>
<dbReference type="PANTHER" id="PTHR31490">
    <property type="entry name" value="GLYCOSYL HYDROLASE"/>
    <property type="match status" value="1"/>
</dbReference>
<proteinExistence type="inferred from homology"/>
<evidence type="ECO:0000256" key="2">
    <source>
        <dbReference type="ARBA" id="ARBA00007495"/>
    </source>
</evidence>
<dbReference type="SUPFAM" id="SSF51445">
    <property type="entry name" value="(Trans)glycosidases"/>
    <property type="match status" value="1"/>
</dbReference>
<comment type="similarity">
    <text evidence="2">Belongs to the glycosyl hydrolase 10 (cellulase F) family.</text>
</comment>
<dbReference type="InterPro" id="IPR001000">
    <property type="entry name" value="GH10_dom"/>
</dbReference>
<dbReference type="GO" id="GO:0031176">
    <property type="term" value="F:endo-1,4-beta-xylanase activity"/>
    <property type="evidence" value="ECO:0007669"/>
    <property type="project" value="UniProtKB-EC"/>
</dbReference>
<sequence length="456" mass="52254" precursor="true">MRGFLYLMVGLFLGDVALAATGVFDGTDARTDALMQQAEQSIDEIRKGQLSLELIDAEGKPVDESVQIELVAHDFDFGTDLFGFHKLSDDNPAKLTALKAIDAVFNTVIVCDYWRTNQWQFQGTLDWESPDAGFAIADRLGKRSRYHALLFGFPRWLHHFETEEDQWRAIETRIRHVAERYGDRIQEVDVINEFINYQYWHQNPHAKYLRTTKYPDMAKPENGARVLALARKHFPTAKLVVLEANLWSVSNPVFQEIFEYHKELIRLGAPYDYIGYQAHYYAVGGMPFEQGTPKFGPRTFMMDEINRGIEQMASLGKPLVITEFNPPSRNNKVNKPNQPRISDEEIAAWESNFYTLMFSKAYMKGLSRWFTIDNLGGRGLDAGVVTEDGKLKPNYTALRHLIKEKWHTQWKGNLVSGKAAFEGFYGTYRVQVDGFQAATVDLTVDSPNQRIRLMPE</sequence>
<dbReference type="RefSeq" id="WP_419195328.1">
    <property type="nucleotide sequence ID" value="NZ_SJPJ01000003.1"/>
</dbReference>